<sequence length="698" mass="78343">MPSSSSIKLSKEEDNYHDPYVEPSVITKFAYDLTLWLLSFVFNCFFREIRPRGAFRIPKKGAVIFVAGPHANQFVDPGILLNQVKSETGRRVSFLIAEKSLHVKGISQLAKLAMSIPVKRAQDNLTNASGTIVLDPDNHLRIIGSGTKFTKEAMVRGLLGLPKSQGNVEISEIISDNELIIRKEFKQKAKDILLNGTPTPFKLADKIDQKEVYEKVYAHLRHGQSIGIFPEGGSHDRTDLLPLKAGVAIMALGAMAHNNALDGAEYCDVKIVPCGMNYFHPHKFRSRAVIEFGHPITISKDLVAKYSNPETSKAAVGELLETIEQGLRAVTVTCPDYETLMCVQAARRLYTNEAQVPIPVVVEMNRRLVKGYQHFKDDPEIIKSKEEILAYNKNLRNLDLPDHEVDKASVDYLKNTLILIYRTLKLVSLFLLALPGIILFTPVFIVGKWYSSKKQKIALAGSVVKIKANDVIATWKILIGMGLAPLLYIFYSIVGLVYYERNYGPSSLINKLVVFASIYIFGATVTYSALILGDNGMDILKSIRPIYLSLVKPSVLQDLKQQREQLKLKIIEIVNKFGPILFKDFDHLKQLEYDEQVEDLKTRRLQKQRRERQKRKQQESDTQSDSESLSSSSLFNDGSDVESLNSESSYSYESKSSSSSSLHNSFEGALSATGVSDKIRSALKERRNTENNVQFDNN</sequence>
<dbReference type="SUPFAM" id="SSF69593">
    <property type="entry name" value="Glycerol-3-phosphate (1)-acyltransferase"/>
    <property type="match status" value="1"/>
</dbReference>
<dbReference type="InterPro" id="IPR002123">
    <property type="entry name" value="Plipid/glycerol_acylTrfase"/>
</dbReference>
<proteinExistence type="predicted"/>
<evidence type="ECO:0000313" key="5">
    <source>
        <dbReference type="Proteomes" id="UP000769528"/>
    </source>
</evidence>
<feature type="transmembrane region" description="Helical" evidence="2">
    <location>
        <begin position="29"/>
        <end position="46"/>
    </location>
</feature>
<feature type="transmembrane region" description="Helical" evidence="2">
    <location>
        <begin position="477"/>
        <end position="500"/>
    </location>
</feature>
<keyword evidence="2" id="KW-0472">Membrane</keyword>
<name>A0A9P8TI35_9ASCO</name>
<organism evidence="4 5">
    <name type="scientific">Wickerhamomyces mucosus</name>
    <dbReference type="NCBI Taxonomy" id="1378264"/>
    <lineage>
        <taxon>Eukaryota</taxon>
        <taxon>Fungi</taxon>
        <taxon>Dikarya</taxon>
        <taxon>Ascomycota</taxon>
        <taxon>Saccharomycotina</taxon>
        <taxon>Saccharomycetes</taxon>
        <taxon>Phaffomycetales</taxon>
        <taxon>Wickerhamomycetaceae</taxon>
        <taxon>Wickerhamomyces</taxon>
    </lineage>
</organism>
<keyword evidence="2" id="KW-0812">Transmembrane</keyword>
<accession>A0A9P8TI35</accession>
<dbReference type="GO" id="GO:0004366">
    <property type="term" value="F:glycerol-3-phosphate O-acyltransferase activity"/>
    <property type="evidence" value="ECO:0007669"/>
    <property type="project" value="TreeGrafter"/>
</dbReference>
<feature type="compositionally biased region" description="Low complexity" evidence="1">
    <location>
        <begin position="643"/>
        <end position="665"/>
    </location>
</feature>
<dbReference type="Proteomes" id="UP000769528">
    <property type="component" value="Unassembled WGS sequence"/>
</dbReference>
<dbReference type="GO" id="GO:0016287">
    <property type="term" value="F:glycerone-phosphate O-acyltransferase activity"/>
    <property type="evidence" value="ECO:0007669"/>
    <property type="project" value="TreeGrafter"/>
</dbReference>
<keyword evidence="2" id="KW-1133">Transmembrane helix</keyword>
<dbReference type="InterPro" id="IPR052744">
    <property type="entry name" value="GPAT/DAPAT"/>
</dbReference>
<dbReference type="PANTHER" id="PTHR31605:SF0">
    <property type="entry name" value="GLYCEROL-3-PHOSPHATE O-ACYLTRANSFERASE 1"/>
    <property type="match status" value="1"/>
</dbReference>
<protein>
    <recommendedName>
        <fullName evidence="3">Phospholipid/glycerol acyltransferase domain-containing protein</fullName>
    </recommendedName>
</protein>
<feature type="compositionally biased region" description="Basic residues" evidence="1">
    <location>
        <begin position="604"/>
        <end position="615"/>
    </location>
</feature>
<feature type="region of interest" description="Disordered" evidence="1">
    <location>
        <begin position="604"/>
        <end position="666"/>
    </location>
</feature>
<feature type="transmembrane region" description="Helical" evidence="2">
    <location>
        <begin position="512"/>
        <end position="532"/>
    </location>
</feature>
<feature type="compositionally biased region" description="Low complexity" evidence="1">
    <location>
        <begin position="620"/>
        <end position="634"/>
    </location>
</feature>
<reference evidence="4" key="2">
    <citation type="submission" date="2021-01" db="EMBL/GenBank/DDBJ databases">
        <authorList>
            <person name="Schikora-Tamarit M.A."/>
        </authorList>
    </citation>
    <scope>NUCLEOTIDE SEQUENCE</scope>
    <source>
        <strain evidence="4">CBS6341</strain>
    </source>
</reference>
<keyword evidence="5" id="KW-1185">Reference proteome</keyword>
<dbReference type="Pfam" id="PF01553">
    <property type="entry name" value="Acyltransferase"/>
    <property type="match status" value="1"/>
</dbReference>
<comment type="caution">
    <text evidence="4">The sequence shown here is derived from an EMBL/GenBank/DDBJ whole genome shotgun (WGS) entry which is preliminary data.</text>
</comment>
<gene>
    <name evidence="4" type="ORF">WICMUC_000871</name>
</gene>
<evidence type="ECO:0000256" key="1">
    <source>
        <dbReference type="SAM" id="MobiDB-lite"/>
    </source>
</evidence>
<evidence type="ECO:0000256" key="2">
    <source>
        <dbReference type="SAM" id="Phobius"/>
    </source>
</evidence>
<dbReference type="SMART" id="SM00563">
    <property type="entry name" value="PlsC"/>
    <property type="match status" value="1"/>
</dbReference>
<dbReference type="GO" id="GO:0008654">
    <property type="term" value="P:phospholipid biosynthetic process"/>
    <property type="evidence" value="ECO:0007669"/>
    <property type="project" value="TreeGrafter"/>
</dbReference>
<evidence type="ECO:0000313" key="4">
    <source>
        <dbReference type="EMBL" id="KAH3679639.1"/>
    </source>
</evidence>
<evidence type="ECO:0000259" key="3">
    <source>
        <dbReference type="SMART" id="SM00563"/>
    </source>
</evidence>
<dbReference type="OrthoDB" id="2427554at2759"/>
<dbReference type="PANTHER" id="PTHR31605">
    <property type="entry name" value="GLYCEROL-3-PHOSPHATE O-ACYLTRANSFERASE 1"/>
    <property type="match status" value="1"/>
</dbReference>
<dbReference type="AlphaFoldDB" id="A0A9P8TI35"/>
<feature type="transmembrane region" description="Helical" evidence="2">
    <location>
        <begin position="426"/>
        <end position="446"/>
    </location>
</feature>
<dbReference type="CDD" id="cd07992">
    <property type="entry name" value="LPLAT_AAK14816-like"/>
    <property type="match status" value="1"/>
</dbReference>
<feature type="domain" description="Phospholipid/glycerol acyltransferase" evidence="3">
    <location>
        <begin position="64"/>
        <end position="279"/>
    </location>
</feature>
<reference evidence="4" key="1">
    <citation type="journal article" date="2021" name="Open Biol.">
        <title>Shared evolutionary footprints suggest mitochondrial oxidative damage underlies multiple complex I losses in fungi.</title>
        <authorList>
            <person name="Schikora-Tamarit M.A."/>
            <person name="Marcet-Houben M."/>
            <person name="Nosek J."/>
            <person name="Gabaldon T."/>
        </authorList>
    </citation>
    <scope>NUCLEOTIDE SEQUENCE</scope>
    <source>
        <strain evidence="4">CBS6341</strain>
    </source>
</reference>
<dbReference type="EMBL" id="JAEUBF010000267">
    <property type="protein sequence ID" value="KAH3679639.1"/>
    <property type="molecule type" value="Genomic_DNA"/>
</dbReference>